<evidence type="ECO:0000259" key="10">
    <source>
        <dbReference type="Pfam" id="PF13793"/>
    </source>
</evidence>
<evidence type="ECO:0000313" key="12">
    <source>
        <dbReference type="Proteomes" id="UP000717585"/>
    </source>
</evidence>
<dbReference type="EC" id="2.7.6.1" evidence="3"/>
<dbReference type="GO" id="GO:0006015">
    <property type="term" value="P:5-phosphoribose 1-diphosphate biosynthetic process"/>
    <property type="evidence" value="ECO:0007669"/>
    <property type="project" value="TreeGrafter"/>
</dbReference>
<evidence type="ECO:0000256" key="2">
    <source>
        <dbReference type="ARBA" id="ARBA00006478"/>
    </source>
</evidence>
<dbReference type="GO" id="GO:0004749">
    <property type="term" value="F:ribose phosphate diphosphokinase activity"/>
    <property type="evidence" value="ECO:0007669"/>
    <property type="project" value="UniProtKB-EC"/>
</dbReference>
<keyword evidence="6" id="KW-0547">Nucleotide-binding</keyword>
<comment type="caution">
    <text evidence="11">The sequence shown here is derived from an EMBL/GenBank/DDBJ whole genome shotgun (WGS) entry which is preliminary data.</text>
</comment>
<evidence type="ECO:0000256" key="1">
    <source>
        <dbReference type="ARBA" id="ARBA00004996"/>
    </source>
</evidence>
<evidence type="ECO:0000256" key="8">
    <source>
        <dbReference type="ARBA" id="ARBA00022840"/>
    </source>
</evidence>
<dbReference type="GO" id="GO:0006164">
    <property type="term" value="P:purine nucleotide biosynthetic process"/>
    <property type="evidence" value="ECO:0007669"/>
    <property type="project" value="TreeGrafter"/>
</dbReference>
<dbReference type="Pfam" id="PF13793">
    <property type="entry name" value="Pribosyltran_N"/>
    <property type="match status" value="1"/>
</dbReference>
<dbReference type="EMBL" id="JAHDYR010000003">
    <property type="protein sequence ID" value="KAG9397095.1"/>
    <property type="molecule type" value="Genomic_DNA"/>
</dbReference>
<evidence type="ECO:0000256" key="4">
    <source>
        <dbReference type="ARBA" id="ARBA00022679"/>
    </source>
</evidence>
<dbReference type="AlphaFoldDB" id="A0A8J6B2N7"/>
<evidence type="ECO:0000256" key="5">
    <source>
        <dbReference type="ARBA" id="ARBA00022727"/>
    </source>
</evidence>
<dbReference type="GO" id="GO:0002189">
    <property type="term" value="C:ribose phosphate diphosphokinase complex"/>
    <property type="evidence" value="ECO:0007669"/>
    <property type="project" value="TreeGrafter"/>
</dbReference>
<dbReference type="GO" id="GO:0000287">
    <property type="term" value="F:magnesium ion binding"/>
    <property type="evidence" value="ECO:0007669"/>
    <property type="project" value="InterPro"/>
</dbReference>
<dbReference type="NCBIfam" id="TIGR01251">
    <property type="entry name" value="ribP_PPkin"/>
    <property type="match status" value="1"/>
</dbReference>
<sequence>MPTPVLFSSEKSAYLVDLIAQHLSCNCRHGSIIRRQFSDGEQYYRIDMKSCHDSSSKTTCGSPLSKIDDLEDRVTIYVSALVDDRDFLELFRVGCTMSSLGAKKRIFVIPFLGYSTMERAVKPGECVTAKENARMLSAIPSTGSGNIFLLLDLHVSGILHYFEGPCLRLEMYAESILVEGIKALNLDSEIVDGRETRFMFASADLGRAKWVETFAQMFHTDLAFISKKRNFEHTEVHAVIGDVDGRAVIIYDDMTRSGGTLMNAATAYLERGASKIYSVLSHFALCSETVIDELLASQITTLITTNSHPMSQHPLVKDHPDRFVVMDVSKVFVDRIRWSLDG</sequence>
<comment type="similarity">
    <text evidence="2">Belongs to the ribose-phosphate pyrophosphokinase family.</text>
</comment>
<evidence type="ECO:0000313" key="11">
    <source>
        <dbReference type="EMBL" id="KAG9397095.1"/>
    </source>
</evidence>
<evidence type="ECO:0000256" key="7">
    <source>
        <dbReference type="ARBA" id="ARBA00022777"/>
    </source>
</evidence>
<dbReference type="PANTHER" id="PTHR10210">
    <property type="entry name" value="RIBOSE-PHOSPHATE DIPHOSPHOKINASE FAMILY MEMBER"/>
    <property type="match status" value="1"/>
</dbReference>
<keyword evidence="7" id="KW-0418">Kinase</keyword>
<comment type="pathway">
    <text evidence="1">Metabolic intermediate biosynthesis; 5-phospho-alpha-D-ribose 1-diphosphate biosynthesis; 5-phospho-alpha-D-ribose 1-diphosphate from D-ribose 5-phosphate (route I): step 1/1.</text>
</comment>
<keyword evidence="5" id="KW-0545">Nucleotide biosynthesis</keyword>
<evidence type="ECO:0000256" key="3">
    <source>
        <dbReference type="ARBA" id="ARBA00013247"/>
    </source>
</evidence>
<dbReference type="Proteomes" id="UP000717585">
    <property type="component" value="Unassembled WGS sequence"/>
</dbReference>
<evidence type="ECO:0000256" key="6">
    <source>
        <dbReference type="ARBA" id="ARBA00022741"/>
    </source>
</evidence>
<comment type="catalytic activity">
    <reaction evidence="9">
        <text>D-ribose 5-phosphate + ATP = 5-phospho-alpha-D-ribose 1-diphosphate + AMP + H(+)</text>
        <dbReference type="Rhea" id="RHEA:15609"/>
        <dbReference type="ChEBI" id="CHEBI:15378"/>
        <dbReference type="ChEBI" id="CHEBI:30616"/>
        <dbReference type="ChEBI" id="CHEBI:58017"/>
        <dbReference type="ChEBI" id="CHEBI:78346"/>
        <dbReference type="ChEBI" id="CHEBI:456215"/>
        <dbReference type="EC" id="2.7.6.1"/>
    </reaction>
</comment>
<dbReference type="InterPro" id="IPR005946">
    <property type="entry name" value="Rib-P_diPkinase"/>
</dbReference>
<name>A0A8J6B2N7_9EUKA</name>
<feature type="domain" description="Ribose-phosphate pyrophosphokinase N-terminal" evidence="10">
    <location>
        <begin position="5"/>
        <end position="138"/>
    </location>
</feature>
<dbReference type="SUPFAM" id="SSF53271">
    <property type="entry name" value="PRTase-like"/>
    <property type="match status" value="2"/>
</dbReference>
<keyword evidence="12" id="KW-1185">Reference proteome</keyword>
<dbReference type="GO" id="GO:0005524">
    <property type="term" value="F:ATP binding"/>
    <property type="evidence" value="ECO:0007669"/>
    <property type="project" value="UniProtKB-KW"/>
</dbReference>
<organism evidence="11 12">
    <name type="scientific">Carpediemonas membranifera</name>
    <dbReference type="NCBI Taxonomy" id="201153"/>
    <lineage>
        <taxon>Eukaryota</taxon>
        <taxon>Metamonada</taxon>
        <taxon>Carpediemonas-like organisms</taxon>
        <taxon>Carpediemonas</taxon>
    </lineage>
</organism>
<dbReference type="GO" id="GO:0016301">
    <property type="term" value="F:kinase activity"/>
    <property type="evidence" value="ECO:0007669"/>
    <property type="project" value="UniProtKB-KW"/>
</dbReference>
<evidence type="ECO:0000256" key="9">
    <source>
        <dbReference type="ARBA" id="ARBA00049535"/>
    </source>
</evidence>
<proteinExistence type="inferred from homology"/>
<keyword evidence="4" id="KW-0808">Transferase</keyword>
<accession>A0A8J6B2N7</accession>
<dbReference type="OrthoDB" id="9449045at2759"/>
<dbReference type="CDD" id="cd06223">
    <property type="entry name" value="PRTases_typeI"/>
    <property type="match status" value="1"/>
</dbReference>
<dbReference type="Gene3D" id="3.40.50.2020">
    <property type="match status" value="2"/>
</dbReference>
<dbReference type="InterPro" id="IPR000836">
    <property type="entry name" value="PRTase_dom"/>
</dbReference>
<keyword evidence="8" id="KW-0067">ATP-binding</keyword>
<dbReference type="GO" id="GO:0005737">
    <property type="term" value="C:cytoplasm"/>
    <property type="evidence" value="ECO:0007669"/>
    <property type="project" value="TreeGrafter"/>
</dbReference>
<dbReference type="PANTHER" id="PTHR10210:SF32">
    <property type="entry name" value="RIBOSE-PHOSPHATE PYROPHOSPHOKINASE 2"/>
    <property type="match status" value="1"/>
</dbReference>
<dbReference type="InterPro" id="IPR029099">
    <property type="entry name" value="Pribosyltran_N"/>
</dbReference>
<dbReference type="SMART" id="SM01400">
    <property type="entry name" value="Pribosyltran_N"/>
    <property type="match status" value="1"/>
</dbReference>
<dbReference type="InterPro" id="IPR029057">
    <property type="entry name" value="PRTase-like"/>
</dbReference>
<dbReference type="Pfam" id="PF14572">
    <property type="entry name" value="Pribosyl_synth"/>
    <property type="match status" value="1"/>
</dbReference>
<protein>
    <recommendedName>
        <fullName evidence="3">ribose-phosphate diphosphokinase</fullName>
        <ecNumber evidence="3">2.7.6.1</ecNumber>
    </recommendedName>
</protein>
<gene>
    <name evidence="11" type="ORF">J8273_1003</name>
</gene>
<reference evidence="11" key="1">
    <citation type="submission" date="2021-05" db="EMBL/GenBank/DDBJ databases">
        <title>A free-living protist that lacks canonical eukaryotic 1 DNA replication and segregation systems.</title>
        <authorList>
            <person name="Salas-Leiva D.E."/>
            <person name="Tromer E.C."/>
            <person name="Curtis B.A."/>
            <person name="Jerlstrom-Hultqvist J."/>
            <person name="Kolisko M."/>
            <person name="Yi Z."/>
            <person name="Salas-Leiva J.S."/>
            <person name="Gallot-Lavallee L."/>
            <person name="Kops G.J.P.L."/>
            <person name="Archibald J.M."/>
            <person name="Simpson A.G.B."/>
            <person name="Roger A.J."/>
        </authorList>
    </citation>
    <scope>NUCLEOTIDE SEQUENCE</scope>
    <source>
        <strain evidence="11">BICM</strain>
    </source>
</reference>